<gene>
    <name evidence="2" type="ORF">ERX46_08490</name>
</gene>
<evidence type="ECO:0000313" key="2">
    <source>
        <dbReference type="EMBL" id="RYM33994.1"/>
    </source>
</evidence>
<evidence type="ECO:0000313" key="3">
    <source>
        <dbReference type="Proteomes" id="UP000293952"/>
    </source>
</evidence>
<dbReference type="OrthoDB" id="1100725at2"/>
<dbReference type="Proteomes" id="UP000293952">
    <property type="component" value="Unassembled WGS sequence"/>
</dbReference>
<evidence type="ECO:0000256" key="1">
    <source>
        <dbReference type="SAM" id="MobiDB-lite"/>
    </source>
</evidence>
<comment type="caution">
    <text evidence="2">The sequence shown here is derived from an EMBL/GenBank/DDBJ whole genome shotgun (WGS) entry which is preliminary data.</text>
</comment>
<dbReference type="RefSeq" id="WP_130093435.1">
    <property type="nucleotide sequence ID" value="NZ_SETE01000003.1"/>
</dbReference>
<keyword evidence="3" id="KW-1185">Reference proteome</keyword>
<sequence>MTSFDTLQSISSRLNELTSQLSTSKLSKEELVEFETLSRKLYERAVILNYKAKEESVYGKSTDKVANPILPFLNKEEEVEPIETKQPLAENYMEAIVEQHEIVEEEEEIIEEYKSEEVDSDIHEESTPEKAVVKDDGRVQFDFSGGFDTAKVAEKSAHESETVAENLNNKKEESINEIVEDIQEVEPKVEVKKAEISEPITEKEAPKEEKINESIAQKEETLIQEKPSTSLHEVLQGGDDKTASFYARFSKANKEARGDRLGTSKISSLKGAIGLNDRLQFINELFDGDSNLYNDTIDQLDRLESNEASLKKLSEIAAHNNWNKEDSSVDEFGHFITRRYVD</sequence>
<accession>A0A4Q4KNJ1</accession>
<protein>
    <submittedName>
        <fullName evidence="2">Uncharacterized protein</fullName>
    </submittedName>
</protein>
<proteinExistence type="predicted"/>
<feature type="region of interest" description="Disordered" evidence="1">
    <location>
        <begin position="153"/>
        <end position="175"/>
    </location>
</feature>
<dbReference type="EMBL" id="SETE01000003">
    <property type="protein sequence ID" value="RYM33994.1"/>
    <property type="molecule type" value="Genomic_DNA"/>
</dbReference>
<reference evidence="2 3" key="1">
    <citation type="submission" date="2019-02" db="EMBL/GenBank/DDBJ databases">
        <title>Genome sequence of the sea-ice species Brumimicrobium glaciale.</title>
        <authorList>
            <person name="Bowman J.P."/>
        </authorList>
    </citation>
    <scope>NUCLEOTIDE SEQUENCE [LARGE SCALE GENOMIC DNA]</scope>
    <source>
        <strain evidence="2 3">IC156</strain>
    </source>
</reference>
<feature type="region of interest" description="Disordered" evidence="1">
    <location>
        <begin position="187"/>
        <end position="212"/>
    </location>
</feature>
<dbReference type="AlphaFoldDB" id="A0A4Q4KNJ1"/>
<name>A0A4Q4KNJ1_9FLAO</name>
<organism evidence="2 3">
    <name type="scientific">Brumimicrobium glaciale</name>
    <dbReference type="NCBI Taxonomy" id="200475"/>
    <lineage>
        <taxon>Bacteria</taxon>
        <taxon>Pseudomonadati</taxon>
        <taxon>Bacteroidota</taxon>
        <taxon>Flavobacteriia</taxon>
        <taxon>Flavobacteriales</taxon>
        <taxon>Crocinitomicaceae</taxon>
        <taxon>Brumimicrobium</taxon>
    </lineage>
</organism>